<reference evidence="1" key="1">
    <citation type="journal article" date="2020" name="Fungal Divers.">
        <title>Resolving the Mortierellaceae phylogeny through synthesis of multi-gene phylogenetics and phylogenomics.</title>
        <authorList>
            <person name="Vandepol N."/>
            <person name="Liber J."/>
            <person name="Desiro A."/>
            <person name="Na H."/>
            <person name="Kennedy M."/>
            <person name="Barry K."/>
            <person name="Grigoriev I.V."/>
            <person name="Miller A.N."/>
            <person name="O'Donnell K."/>
            <person name="Stajich J.E."/>
            <person name="Bonito G."/>
        </authorList>
    </citation>
    <scope>NUCLEOTIDE SEQUENCE</scope>
    <source>
        <strain evidence="1">KOD1015</strain>
    </source>
</reference>
<dbReference type="Proteomes" id="UP000780801">
    <property type="component" value="Unassembled WGS sequence"/>
</dbReference>
<organism evidence="1 2">
    <name type="scientific">Lunasporangiospora selenospora</name>
    <dbReference type="NCBI Taxonomy" id="979761"/>
    <lineage>
        <taxon>Eukaryota</taxon>
        <taxon>Fungi</taxon>
        <taxon>Fungi incertae sedis</taxon>
        <taxon>Mucoromycota</taxon>
        <taxon>Mortierellomycotina</taxon>
        <taxon>Mortierellomycetes</taxon>
        <taxon>Mortierellales</taxon>
        <taxon>Mortierellaceae</taxon>
        <taxon>Lunasporangiospora</taxon>
    </lineage>
</organism>
<feature type="non-terminal residue" evidence="1">
    <location>
        <position position="170"/>
    </location>
</feature>
<accession>A0A9P6JWG8</accession>
<name>A0A9P6JWG8_9FUNG</name>
<evidence type="ECO:0000313" key="2">
    <source>
        <dbReference type="Proteomes" id="UP000780801"/>
    </source>
</evidence>
<dbReference type="EMBL" id="JAABOA010008449">
    <property type="protein sequence ID" value="KAF9534560.1"/>
    <property type="molecule type" value="Genomic_DNA"/>
</dbReference>
<dbReference type="OrthoDB" id="5365129at2759"/>
<gene>
    <name evidence="1" type="ORF">BGW38_010438</name>
</gene>
<feature type="non-terminal residue" evidence="1">
    <location>
        <position position="1"/>
    </location>
</feature>
<dbReference type="AlphaFoldDB" id="A0A9P6JWG8"/>
<protein>
    <submittedName>
        <fullName evidence="1">Uncharacterized protein</fullName>
    </submittedName>
</protein>
<proteinExistence type="predicted"/>
<comment type="caution">
    <text evidence="1">The sequence shown here is derived from an EMBL/GenBank/DDBJ whole genome shotgun (WGS) entry which is preliminary data.</text>
</comment>
<keyword evidence="2" id="KW-1185">Reference proteome</keyword>
<sequence>YPDKPNIKLEEGKYPEITKRAEEDDTVMIDSEYSAATLCVDRSSYGPSFVSEREKLYCNMKTRELYPLCEGNVTSSCYQIKNEAISVELGSQATRRNGMAAPAKMSLPLRRFPKRESKHHRRVVEEPDCVVKQPMISWTPAVTGYYVSGDVAKDSDLGRINQRLAWMNER</sequence>
<evidence type="ECO:0000313" key="1">
    <source>
        <dbReference type="EMBL" id="KAF9534560.1"/>
    </source>
</evidence>